<accession>A7YXU1</accession>
<dbReference type="GO" id="GO:0030527">
    <property type="term" value="F:structural constituent of chromatin"/>
    <property type="evidence" value="ECO:0007669"/>
    <property type="project" value="InterPro"/>
</dbReference>
<proteinExistence type="evidence at transcript level"/>
<name>A7YXU1_KARVE</name>
<dbReference type="InterPro" id="IPR010992">
    <property type="entry name" value="IHF-like_DNA-bd_dom_sf"/>
</dbReference>
<dbReference type="Gene3D" id="4.10.520.10">
    <property type="entry name" value="IHF-like DNA-binding proteins"/>
    <property type="match status" value="1"/>
</dbReference>
<dbReference type="EMBL" id="EF134106">
    <property type="protein sequence ID" value="ABV22220.1"/>
    <property type="molecule type" value="mRNA"/>
</dbReference>
<reference evidence="1" key="1">
    <citation type="journal article" date="2007" name="Proc. Natl. Acad. Sci. U.S.A.">
        <title>Spliced leader RNA trans-splicing in dinoflagellates.</title>
        <authorList>
            <person name="Zhang H."/>
            <person name="Hou Y."/>
            <person name="Miranda L."/>
            <person name="Campbell D.A."/>
            <person name="Sturm N.R."/>
            <person name="Gaasterland T."/>
            <person name="Lin S."/>
        </authorList>
    </citation>
    <scope>NUCLEOTIDE SEQUENCE</scope>
    <source>
        <strain evidence="1">CCMP1975</strain>
    </source>
</reference>
<dbReference type="Pfam" id="PF00216">
    <property type="entry name" value="Bac_DNA_binding"/>
    <property type="match status" value="1"/>
</dbReference>
<sequence>MLPPMKSMKAGAKKAMTKGALAKALATEHGLKQKACSDVLNSLASIATAEVKKAGIFSIPGLCRIKTRTKPATKAGVRNVFGKEVKVKAKPARTIVKGYCAAALKKQI</sequence>
<dbReference type="SUPFAM" id="SSF47729">
    <property type="entry name" value="IHF-like DNA-binding proteins"/>
    <property type="match status" value="1"/>
</dbReference>
<organism evidence="1">
    <name type="scientific">Karlodinium veneficum</name>
    <name type="common">Dinoflagellate</name>
    <name type="synonym">Karlodinium micrum</name>
    <dbReference type="NCBI Taxonomy" id="407301"/>
    <lineage>
        <taxon>Eukaryota</taxon>
        <taxon>Sar</taxon>
        <taxon>Alveolata</taxon>
        <taxon>Dinophyceae</taxon>
        <taxon>Gymnodiniales</taxon>
        <taxon>Kareniaceae</taxon>
        <taxon>Karlodinium</taxon>
    </lineage>
</organism>
<dbReference type="InterPro" id="IPR000119">
    <property type="entry name" value="Hist_DNA-bd"/>
</dbReference>
<dbReference type="AlphaFoldDB" id="A7YXU1"/>
<evidence type="ECO:0000313" key="1">
    <source>
        <dbReference type="EMBL" id="ABV22220.1"/>
    </source>
</evidence>
<protein>
    <submittedName>
        <fullName evidence="1">Major basic nuclear protein</fullName>
    </submittedName>
</protein>
<dbReference type="CDD" id="cd13834">
    <property type="entry name" value="HU_like"/>
    <property type="match status" value="1"/>
</dbReference>
<dbReference type="GO" id="GO:0003677">
    <property type="term" value="F:DNA binding"/>
    <property type="evidence" value="ECO:0007669"/>
    <property type="project" value="InterPro"/>
</dbReference>